<evidence type="ECO:0008006" key="4">
    <source>
        <dbReference type="Google" id="ProtNLM"/>
    </source>
</evidence>
<protein>
    <recommendedName>
        <fullName evidence="4">ABC-type transport auxiliary lipoprotein component domain-containing protein</fullName>
    </recommendedName>
</protein>
<evidence type="ECO:0000256" key="1">
    <source>
        <dbReference type="SAM" id="SignalP"/>
    </source>
</evidence>
<dbReference type="InterPro" id="IPR005619">
    <property type="entry name" value="Uncharacterised_YajG"/>
</dbReference>
<proteinExistence type="predicted"/>
<name>A0ABY0IFH0_9BACT</name>
<dbReference type="EMBL" id="QDKL01000002">
    <property type="protein sequence ID" value="RZF21685.1"/>
    <property type="molecule type" value="Genomic_DNA"/>
</dbReference>
<sequence>MSKGLAILSLMFLCSCAFTDVNIQREYYSKSTEKSRSNTRVYVHVDNKEDRVVGVKKNGYGIDTAQVYLPTSQSRWLKDAIESELRIQGFIVSKFRKQSDVVLDVKINQLFVEPDVGFWAASLIGIADLNVRAKIKKGHEYERNFVEVERSTEMVWTDTDIKERFNGAVSMCLSDIAVRLKELLRSKNTKVAKR</sequence>
<keyword evidence="3" id="KW-1185">Reference proteome</keyword>
<accession>A0ABY0IFH0</accession>
<dbReference type="Pfam" id="PF03923">
    <property type="entry name" value="Lipoprotein_16"/>
    <property type="match status" value="1"/>
</dbReference>
<dbReference type="Proteomes" id="UP000443582">
    <property type="component" value="Unassembled WGS sequence"/>
</dbReference>
<gene>
    <name evidence="2" type="ORF">DAY19_08325</name>
</gene>
<reference evidence="3" key="1">
    <citation type="journal article" date="2019" name="Int. J. Syst. Evol. Microbiol.">
        <title>Halobacteriovorax valvorus sp. nov., a novel prokaryotic predator isolated from coastal seawater of China.</title>
        <authorList>
            <person name="Chen M.-X."/>
        </authorList>
    </citation>
    <scope>NUCLEOTIDE SEQUENCE [LARGE SCALE GENOMIC DNA]</scope>
    <source>
        <strain evidence="3">BL9</strain>
    </source>
</reference>
<organism evidence="2 3">
    <name type="scientific">Halobacteriovorax vibrionivorans</name>
    <dbReference type="NCBI Taxonomy" id="2152716"/>
    <lineage>
        <taxon>Bacteria</taxon>
        <taxon>Pseudomonadati</taxon>
        <taxon>Bdellovibrionota</taxon>
        <taxon>Bacteriovoracia</taxon>
        <taxon>Bacteriovoracales</taxon>
        <taxon>Halobacteriovoraceae</taxon>
        <taxon>Halobacteriovorax</taxon>
    </lineage>
</organism>
<feature type="chain" id="PRO_5045266565" description="ABC-type transport auxiliary lipoprotein component domain-containing protein" evidence="1">
    <location>
        <begin position="20"/>
        <end position="194"/>
    </location>
</feature>
<dbReference type="RefSeq" id="WP_115361314.1">
    <property type="nucleotide sequence ID" value="NZ_QDKL01000002.1"/>
</dbReference>
<keyword evidence="1" id="KW-0732">Signal</keyword>
<feature type="signal peptide" evidence="1">
    <location>
        <begin position="1"/>
        <end position="19"/>
    </location>
</feature>
<dbReference type="PROSITE" id="PS51257">
    <property type="entry name" value="PROKAR_LIPOPROTEIN"/>
    <property type="match status" value="1"/>
</dbReference>
<evidence type="ECO:0000313" key="3">
    <source>
        <dbReference type="Proteomes" id="UP000443582"/>
    </source>
</evidence>
<evidence type="ECO:0000313" key="2">
    <source>
        <dbReference type="EMBL" id="RZF21685.1"/>
    </source>
</evidence>
<comment type="caution">
    <text evidence="2">The sequence shown here is derived from an EMBL/GenBank/DDBJ whole genome shotgun (WGS) entry which is preliminary data.</text>
</comment>